<keyword evidence="2" id="KW-1185">Reference proteome</keyword>
<accession>A0A368C031</accession>
<reference evidence="1" key="1">
    <citation type="submission" date="2022-05" db="EMBL/GenBank/DDBJ databases">
        <title>Single-amplified genomics reveal most streamlined microbe among free-living bacteria.</title>
        <authorList>
            <person name="Roda-Garcia J."/>
            <person name="Haro-Moreno J.M."/>
            <person name="Rodriguez-Valera F."/>
            <person name="Almagro-Moreno S."/>
            <person name="Lopez-Perez M."/>
        </authorList>
    </citation>
    <scope>NUCLEOTIDE SEQUENCE</scope>
    <source>
        <strain evidence="1">TMED112-D2-2</strain>
    </source>
</reference>
<evidence type="ECO:0000313" key="2">
    <source>
        <dbReference type="Proteomes" id="UP001056381"/>
    </source>
</evidence>
<evidence type="ECO:0000313" key="1">
    <source>
        <dbReference type="EMBL" id="URQ63370.1"/>
    </source>
</evidence>
<proteinExistence type="predicted"/>
<name>A0A368C031_9GAMM</name>
<dbReference type="Pfam" id="PF11911">
    <property type="entry name" value="DUF3429"/>
    <property type="match status" value="1"/>
</dbReference>
<dbReference type="Proteomes" id="UP001056381">
    <property type="component" value="Chromosome"/>
</dbReference>
<organism evidence="1 2">
    <name type="scientific">SAR86 cluster bacterium</name>
    <dbReference type="NCBI Taxonomy" id="2030880"/>
    <lineage>
        <taxon>Bacteria</taxon>
        <taxon>Pseudomonadati</taxon>
        <taxon>Pseudomonadota</taxon>
        <taxon>Gammaproteobacteria</taxon>
        <taxon>SAR86 cluster</taxon>
    </lineage>
</organism>
<protein>
    <submittedName>
        <fullName evidence="1">DUF3429 domain-containing protein</fullName>
    </submittedName>
</protein>
<dbReference type="InterPro" id="IPR021836">
    <property type="entry name" value="DUF3429"/>
</dbReference>
<gene>
    <name evidence="1" type="ORF">M9B40_01015</name>
</gene>
<dbReference type="AlphaFoldDB" id="A0A368C031"/>
<dbReference type="EMBL" id="CP097966">
    <property type="protein sequence ID" value="URQ63370.1"/>
    <property type="molecule type" value="Genomic_DNA"/>
</dbReference>
<sequence length="147" mass="17285">MILQDKAKLFSYLGLLPFIFIPIIVWINPSMPGFFITSFMLWSQYMAIFLTGTLWAYALMQKKGIIPSVFLFSLATLVVLTLKVFPINNLIQINIVLITLLLVYEGIYFFEKKLIKSEKWYQDLRFFLTFAVRICHLVMIAFIFTYQ</sequence>